<feature type="compositionally biased region" description="Polar residues" evidence="1">
    <location>
        <begin position="130"/>
        <end position="140"/>
    </location>
</feature>
<gene>
    <name evidence="3" type="primary">LOC106173695</name>
</gene>
<evidence type="ECO:0000313" key="3">
    <source>
        <dbReference type="RefSeq" id="XP_013410357.1"/>
    </source>
</evidence>
<reference evidence="3" key="1">
    <citation type="submission" date="2025-08" db="UniProtKB">
        <authorList>
            <consortium name="RefSeq"/>
        </authorList>
    </citation>
    <scope>IDENTIFICATION</scope>
    <source>
        <tissue evidence="3">Gonads</tissue>
    </source>
</reference>
<dbReference type="RefSeq" id="XP_013410357.1">
    <property type="nucleotide sequence ID" value="XM_013554903.2"/>
</dbReference>
<feature type="region of interest" description="Disordered" evidence="1">
    <location>
        <begin position="198"/>
        <end position="222"/>
    </location>
</feature>
<feature type="region of interest" description="Disordered" evidence="1">
    <location>
        <begin position="106"/>
        <end position="140"/>
    </location>
</feature>
<name>A0A1S3JIZ3_LINAN</name>
<organism evidence="2 3">
    <name type="scientific">Lingula anatina</name>
    <name type="common">Brachiopod</name>
    <name type="synonym">Lingula unguis</name>
    <dbReference type="NCBI Taxonomy" id="7574"/>
    <lineage>
        <taxon>Eukaryota</taxon>
        <taxon>Metazoa</taxon>
        <taxon>Spiralia</taxon>
        <taxon>Lophotrochozoa</taxon>
        <taxon>Brachiopoda</taxon>
        <taxon>Linguliformea</taxon>
        <taxon>Lingulata</taxon>
        <taxon>Lingulida</taxon>
        <taxon>Linguloidea</taxon>
        <taxon>Lingulidae</taxon>
        <taxon>Lingula</taxon>
    </lineage>
</organism>
<accession>A0A1S3JIZ3</accession>
<dbReference type="AlphaFoldDB" id="A0A1S3JIZ3"/>
<protein>
    <submittedName>
        <fullName evidence="3">Uncharacterized protein LOC106173695</fullName>
    </submittedName>
</protein>
<evidence type="ECO:0000313" key="2">
    <source>
        <dbReference type="Proteomes" id="UP000085678"/>
    </source>
</evidence>
<dbReference type="InParanoid" id="A0A1S3JIZ3"/>
<evidence type="ECO:0000256" key="1">
    <source>
        <dbReference type="SAM" id="MobiDB-lite"/>
    </source>
</evidence>
<sequence length="264" mass="28678">MYIASHTQPKAYAGVMWSPYTVDDEAARVSPTKEPASIPPGGIDTSPIHSLKLGQTDQLSPELSVGQGHQSRSDRGYSDPASKAWEPYNNRRALIPDDYTSLTFGTAQLAPSATRPRVQTPPHGRERTGATDTNNDSLIHNESNGEAFHPLRTTSKGAQPFSFDNQTLNSSTYISPASSMHSQYPILSHSMGGSRIQPNASVHASPPYRRSNSIGGPIEDGQDEIDVISSSLKPGSSAQPLIKSIREELLRLTQRRTPVKEFNS</sequence>
<dbReference type="Proteomes" id="UP000085678">
    <property type="component" value="Unplaced"/>
</dbReference>
<feature type="region of interest" description="Disordered" evidence="1">
    <location>
        <begin position="26"/>
        <end position="84"/>
    </location>
</feature>
<proteinExistence type="predicted"/>
<keyword evidence="2" id="KW-1185">Reference proteome</keyword>
<dbReference type="GeneID" id="106173695"/>
<dbReference type="KEGG" id="lak:106173695"/>